<comment type="subcellular location">
    <subcellularLocation>
        <location evidence="1">Cytoplasm</location>
        <location evidence="1">Cytoskeleton</location>
        <location evidence="1">Cilium axoneme</location>
    </subcellularLocation>
</comment>
<dbReference type="SMART" id="SM00367">
    <property type="entry name" value="LRR_CC"/>
    <property type="match status" value="3"/>
</dbReference>
<proteinExistence type="predicted"/>
<feature type="domain" description="F-box" evidence="3">
    <location>
        <begin position="77"/>
        <end position="127"/>
    </location>
</feature>
<organism evidence="4">
    <name type="scientific">Picocystis salinarum</name>
    <dbReference type="NCBI Taxonomy" id="88271"/>
    <lineage>
        <taxon>Eukaryota</taxon>
        <taxon>Viridiplantae</taxon>
        <taxon>Chlorophyta</taxon>
        <taxon>Picocystophyceae</taxon>
        <taxon>Picocystales</taxon>
        <taxon>Picocystaceae</taxon>
        <taxon>Picocystis</taxon>
    </lineage>
</organism>
<protein>
    <recommendedName>
        <fullName evidence="3">F-box domain-containing protein</fullName>
    </recommendedName>
</protein>
<evidence type="ECO:0000313" key="4">
    <source>
        <dbReference type="EMBL" id="CAE0609783.1"/>
    </source>
</evidence>
<sequence>MARSSASRHGRRIGILGVEVNDGSSADEDYCPDEELRKKGKRRRRIAPRVPARRNKVRNERKDGTHAPWNAGTRPDWTALPSGTLSTIFRMACRENACPTVARLQRVCRSWRDLSRMDPMLWTTVDFLGTDWIRPTTATLRKWCESGLWCRVTNVSLRNTVKLDDQVLKAMALGCPFLSDLDVSFTDGFTAAGIADVLKSCPIRSLQVECVKCPNHANILDVVRVIASEEGRYRKPESAEGCLRGKGEMWIRAFQQTQQDWHDTKNDEPERIYQGLEHLSIANCPRFTSAAMQRLAGSASFPFLSSLNLTNAGGAGGQVAVSIKALQTSCPLLSELRFNSLGGLFGWTSTSAARSKAEVSKDDGFPHLKVCEIAASGVNSLVSGSRFGESQVYDSVLYEVIHKSEKLSELDIAGCSKLSPNGLKEALHPAAPLRTISIGHSGVIRDEVLEYLCTNYKDSIEGVDAAGAGRHVTDRSAVAPGQCGSATDEHKRMSFCQSRPQAPDPCQVRRAVVCTFNRTHAPITSTSGTRRLGILSLGNLRRMP</sequence>
<dbReference type="Gene3D" id="3.80.10.10">
    <property type="entry name" value="Ribonuclease Inhibitor"/>
    <property type="match status" value="2"/>
</dbReference>
<dbReference type="EMBL" id="HBIS01003974">
    <property type="protein sequence ID" value="CAE0609783.1"/>
    <property type="molecule type" value="Transcribed_RNA"/>
</dbReference>
<dbReference type="AlphaFoldDB" id="A0A7S3UDY3"/>
<dbReference type="SUPFAM" id="SSF81383">
    <property type="entry name" value="F-box domain"/>
    <property type="match status" value="1"/>
</dbReference>
<dbReference type="GO" id="GO:0031146">
    <property type="term" value="P:SCF-dependent proteasomal ubiquitin-dependent protein catabolic process"/>
    <property type="evidence" value="ECO:0007669"/>
    <property type="project" value="TreeGrafter"/>
</dbReference>
<gene>
    <name evidence="4" type="ORF">PSAL00342_LOCUS3602</name>
</gene>
<dbReference type="InterPro" id="IPR036047">
    <property type="entry name" value="F-box-like_dom_sf"/>
</dbReference>
<dbReference type="GO" id="GO:0019005">
    <property type="term" value="C:SCF ubiquitin ligase complex"/>
    <property type="evidence" value="ECO:0007669"/>
    <property type="project" value="TreeGrafter"/>
</dbReference>
<dbReference type="SUPFAM" id="SSF52047">
    <property type="entry name" value="RNI-like"/>
    <property type="match status" value="1"/>
</dbReference>
<feature type="compositionally biased region" description="Basic residues" evidence="2">
    <location>
        <begin position="1"/>
        <end position="12"/>
    </location>
</feature>
<evidence type="ECO:0000259" key="3">
    <source>
        <dbReference type="Pfam" id="PF12937"/>
    </source>
</evidence>
<dbReference type="InterPro" id="IPR001810">
    <property type="entry name" value="F-box_dom"/>
</dbReference>
<dbReference type="Pfam" id="PF12937">
    <property type="entry name" value="F-box-like"/>
    <property type="match status" value="1"/>
</dbReference>
<dbReference type="PANTHER" id="PTHR13318">
    <property type="entry name" value="PARTNER OF PAIRED, ISOFORM B-RELATED"/>
    <property type="match status" value="1"/>
</dbReference>
<dbReference type="InterPro" id="IPR006553">
    <property type="entry name" value="Leu-rich_rpt_Cys-con_subtyp"/>
</dbReference>
<evidence type="ECO:0000256" key="1">
    <source>
        <dbReference type="ARBA" id="ARBA00004430"/>
    </source>
</evidence>
<dbReference type="GO" id="GO:0005930">
    <property type="term" value="C:axoneme"/>
    <property type="evidence" value="ECO:0007669"/>
    <property type="project" value="UniProtKB-SubCell"/>
</dbReference>
<name>A0A7S3UDY3_9CHLO</name>
<feature type="compositionally biased region" description="Basic residues" evidence="2">
    <location>
        <begin position="38"/>
        <end position="56"/>
    </location>
</feature>
<accession>A0A7S3UDY3</accession>
<evidence type="ECO:0000256" key="2">
    <source>
        <dbReference type="SAM" id="MobiDB-lite"/>
    </source>
</evidence>
<feature type="region of interest" description="Disordered" evidence="2">
    <location>
        <begin position="1"/>
        <end position="74"/>
    </location>
</feature>
<dbReference type="InterPro" id="IPR032675">
    <property type="entry name" value="LRR_dom_sf"/>
</dbReference>
<reference evidence="4" key="1">
    <citation type="submission" date="2021-01" db="EMBL/GenBank/DDBJ databases">
        <authorList>
            <person name="Corre E."/>
            <person name="Pelletier E."/>
            <person name="Niang G."/>
            <person name="Scheremetjew M."/>
            <person name="Finn R."/>
            <person name="Kale V."/>
            <person name="Holt S."/>
            <person name="Cochrane G."/>
            <person name="Meng A."/>
            <person name="Brown T."/>
            <person name="Cohen L."/>
        </authorList>
    </citation>
    <scope>NUCLEOTIDE SEQUENCE</scope>
    <source>
        <strain evidence="4">CCMP1897</strain>
    </source>
</reference>
<dbReference type="Gene3D" id="1.20.1280.50">
    <property type="match status" value="1"/>
</dbReference>